<feature type="region of interest" description="Disordered" evidence="1">
    <location>
        <begin position="1"/>
        <end position="43"/>
    </location>
</feature>
<feature type="domain" description="2EXR" evidence="2">
    <location>
        <begin position="73"/>
        <end position="168"/>
    </location>
</feature>
<dbReference type="OrthoDB" id="3473305at2759"/>
<sequence length="342" mass="39224">MKLRSGSKIGQAKLPPITRASQIPKNSTTAAPISSTPSAESFGPGTLSKLSSNSVKVICPAPIYSFDGILESFPVFKTLPPELQTMIWKEATYINPRNVPIQIVPYAGPGEFRFQNDLPIPRAFFACKAYFTEAKKRYVILNNRFKANDMSLAQHIPPNLWFNSAIDRFCPVLHWSPQHFAVGVRLFFEVLQVSKIAVNIDCIEERDYNLNTWPTIFHQINIPRWNTNIDDIIHYVTNRRIGADIEPIFARDNVYFLTHIQYLKYWTQKNAVDDARQEIIDVYSAQCKEDETAIREGRPRVKMSGVPQWLFDLGQAWSLPKFEFMLETRSTYPINSNQTAWS</sequence>
<dbReference type="Pfam" id="PF20150">
    <property type="entry name" value="2EXR"/>
    <property type="match status" value="1"/>
</dbReference>
<name>A0A5M9JDY1_MONFR</name>
<organism evidence="3 4">
    <name type="scientific">Monilinia fructicola</name>
    <name type="common">Brown rot fungus</name>
    <name type="synonym">Ciboria fructicola</name>
    <dbReference type="NCBI Taxonomy" id="38448"/>
    <lineage>
        <taxon>Eukaryota</taxon>
        <taxon>Fungi</taxon>
        <taxon>Dikarya</taxon>
        <taxon>Ascomycota</taxon>
        <taxon>Pezizomycotina</taxon>
        <taxon>Leotiomycetes</taxon>
        <taxon>Helotiales</taxon>
        <taxon>Sclerotiniaceae</taxon>
        <taxon>Monilinia</taxon>
    </lineage>
</organism>
<reference evidence="3 4" key="1">
    <citation type="submission" date="2019-06" db="EMBL/GenBank/DDBJ databases">
        <title>Genome Sequence of the Brown Rot Fungal Pathogen Monilinia fructicola.</title>
        <authorList>
            <person name="De Miccolis Angelini R.M."/>
            <person name="Landi L."/>
            <person name="Abate D."/>
            <person name="Pollastro S."/>
            <person name="Romanazzi G."/>
            <person name="Faretra F."/>
        </authorList>
    </citation>
    <scope>NUCLEOTIDE SEQUENCE [LARGE SCALE GENOMIC DNA]</scope>
    <source>
        <strain evidence="3 4">Mfrc123</strain>
    </source>
</reference>
<feature type="compositionally biased region" description="Low complexity" evidence="1">
    <location>
        <begin position="27"/>
        <end position="41"/>
    </location>
</feature>
<evidence type="ECO:0000256" key="1">
    <source>
        <dbReference type="SAM" id="MobiDB-lite"/>
    </source>
</evidence>
<comment type="caution">
    <text evidence="3">The sequence shown here is derived from an EMBL/GenBank/DDBJ whole genome shotgun (WGS) entry which is preliminary data.</text>
</comment>
<evidence type="ECO:0000313" key="4">
    <source>
        <dbReference type="Proteomes" id="UP000322873"/>
    </source>
</evidence>
<dbReference type="AlphaFoldDB" id="A0A5M9JDY1"/>
<accession>A0A5M9JDY1</accession>
<gene>
    <name evidence="3" type="ORF">EYC84_011101</name>
</gene>
<dbReference type="VEuPathDB" id="FungiDB:MFRU_071g00170"/>
<dbReference type="EMBL" id="VICG01000014">
    <property type="protein sequence ID" value="KAA8565395.1"/>
    <property type="molecule type" value="Genomic_DNA"/>
</dbReference>
<proteinExistence type="predicted"/>
<dbReference type="Proteomes" id="UP000322873">
    <property type="component" value="Unassembled WGS sequence"/>
</dbReference>
<keyword evidence="4" id="KW-1185">Reference proteome</keyword>
<evidence type="ECO:0000259" key="2">
    <source>
        <dbReference type="Pfam" id="PF20150"/>
    </source>
</evidence>
<dbReference type="InterPro" id="IPR045518">
    <property type="entry name" value="2EXR"/>
</dbReference>
<protein>
    <recommendedName>
        <fullName evidence="2">2EXR domain-containing protein</fullName>
    </recommendedName>
</protein>
<evidence type="ECO:0000313" key="3">
    <source>
        <dbReference type="EMBL" id="KAA8565395.1"/>
    </source>
</evidence>